<dbReference type="RefSeq" id="WP_068203455.1">
    <property type="nucleotide sequence ID" value="NZ_CP014209.1"/>
</dbReference>
<sequence length="363" mass="37778">MTIRTRRAVATAAVVGLLPLLAACSGDDAPGEATSSGSPTGEAQLAGTVTLVTHDSFALSDGLLESFEQETGLTVEHVAAGDAGTLVNQLVLTADSPLGDVVFGVDNTFASRAVEAGVFEPYTPADIDPSVTALVGDGLEGLTPIDEGDVCLNVDTAWFEAEGVEPPATFEDLLDPAYRDLTVVANPATSSPGFAMLLATVAEFGEDGWVPYWEDLAANGLKVTEGWSDAYYVDFSGAGEGGARPIVLSYATSPAFTVTEEGDATTTAALLDTCFRQVEYAGVLAGTDNPDGAKALVDFLASAEVQSDVPANMYMYPADATVELPAEWEQFAPQSAEPLEIAPADVAAHRDEWIQQWTTAVIG</sequence>
<dbReference type="GO" id="GO:0030288">
    <property type="term" value="C:outer membrane-bounded periplasmic space"/>
    <property type="evidence" value="ECO:0007669"/>
    <property type="project" value="TreeGrafter"/>
</dbReference>
<dbReference type="Gene3D" id="3.40.190.10">
    <property type="entry name" value="Periplasmic binding protein-like II"/>
    <property type="match status" value="2"/>
</dbReference>
<feature type="signal peptide" evidence="2">
    <location>
        <begin position="1"/>
        <end position="22"/>
    </location>
</feature>
<dbReference type="PATRIC" id="fig|1300344.3.peg.2813"/>
<name>A0A161I907_9MICO</name>
<evidence type="ECO:0000256" key="2">
    <source>
        <dbReference type="SAM" id="SignalP"/>
    </source>
</evidence>
<dbReference type="GO" id="GO:0015888">
    <property type="term" value="P:thiamine transport"/>
    <property type="evidence" value="ECO:0007669"/>
    <property type="project" value="InterPro"/>
</dbReference>
<dbReference type="STRING" id="1300344.I598_2799"/>
<evidence type="ECO:0000313" key="4">
    <source>
        <dbReference type="Proteomes" id="UP000076794"/>
    </source>
</evidence>
<protein>
    <submittedName>
        <fullName evidence="3">Thiamine-binding periplasmic protein</fullName>
    </submittedName>
</protein>
<dbReference type="EMBL" id="CP014209">
    <property type="protein sequence ID" value="ANC32318.1"/>
    <property type="molecule type" value="Genomic_DNA"/>
</dbReference>
<dbReference type="NCBIfam" id="TIGR01254">
    <property type="entry name" value="sfuA"/>
    <property type="match status" value="1"/>
</dbReference>
<feature type="chain" id="PRO_5007823061" evidence="2">
    <location>
        <begin position="23"/>
        <end position="363"/>
    </location>
</feature>
<reference evidence="3 4" key="1">
    <citation type="submission" date="2016-01" db="EMBL/GenBank/DDBJ databases">
        <title>Complete genome sequence of a soil Actinobacterium, Isoptericola dokdonensis DS-3.</title>
        <authorList>
            <person name="Kwon S.-K."/>
            <person name="Kim J.F."/>
        </authorList>
    </citation>
    <scope>NUCLEOTIDE SEQUENCE [LARGE SCALE GENOMIC DNA]</scope>
    <source>
        <strain evidence="3 4">DS-3</strain>
    </source>
</reference>
<accession>A0A161I907</accession>
<gene>
    <name evidence="3" type="primary">thiB</name>
    <name evidence="3" type="ORF">I598_2799</name>
</gene>
<dbReference type="GO" id="GO:0030976">
    <property type="term" value="F:thiamine pyrophosphate binding"/>
    <property type="evidence" value="ECO:0007669"/>
    <property type="project" value="TreeGrafter"/>
</dbReference>
<dbReference type="InterPro" id="IPR005948">
    <property type="entry name" value="ThiB-like"/>
</dbReference>
<dbReference type="PANTHER" id="PTHR30006">
    <property type="entry name" value="THIAMINE-BINDING PERIPLASMIC PROTEIN-RELATED"/>
    <property type="match status" value="1"/>
</dbReference>
<dbReference type="CDD" id="cd13545">
    <property type="entry name" value="PBP2_TbpA"/>
    <property type="match status" value="1"/>
</dbReference>
<dbReference type="AlphaFoldDB" id="A0A161I907"/>
<evidence type="ECO:0000256" key="1">
    <source>
        <dbReference type="ARBA" id="ARBA00022729"/>
    </source>
</evidence>
<dbReference type="Pfam" id="PF13343">
    <property type="entry name" value="SBP_bac_6"/>
    <property type="match status" value="1"/>
</dbReference>
<dbReference type="OrthoDB" id="5412681at2"/>
<proteinExistence type="predicted"/>
<evidence type="ECO:0000313" key="3">
    <source>
        <dbReference type="EMBL" id="ANC32318.1"/>
    </source>
</evidence>
<dbReference type="Proteomes" id="UP000076794">
    <property type="component" value="Chromosome"/>
</dbReference>
<organism evidence="3 4">
    <name type="scientific">Isoptericola dokdonensis DS-3</name>
    <dbReference type="NCBI Taxonomy" id="1300344"/>
    <lineage>
        <taxon>Bacteria</taxon>
        <taxon>Bacillati</taxon>
        <taxon>Actinomycetota</taxon>
        <taxon>Actinomycetes</taxon>
        <taxon>Micrococcales</taxon>
        <taxon>Promicromonosporaceae</taxon>
        <taxon>Isoptericola</taxon>
    </lineage>
</organism>
<dbReference type="PROSITE" id="PS51257">
    <property type="entry name" value="PROKAR_LIPOPROTEIN"/>
    <property type="match status" value="1"/>
</dbReference>
<dbReference type="GO" id="GO:0030975">
    <property type="term" value="F:thiamine binding"/>
    <property type="evidence" value="ECO:0007669"/>
    <property type="project" value="InterPro"/>
</dbReference>
<dbReference type="PANTHER" id="PTHR30006:SF2">
    <property type="entry name" value="ABC TRANSPORTER SUBSTRATE-BINDING PROTEIN"/>
    <property type="match status" value="1"/>
</dbReference>
<dbReference type="SUPFAM" id="SSF53850">
    <property type="entry name" value="Periplasmic binding protein-like II"/>
    <property type="match status" value="1"/>
</dbReference>
<dbReference type="KEGG" id="ido:I598_2799"/>
<keyword evidence="1 2" id="KW-0732">Signal</keyword>
<keyword evidence="4" id="KW-1185">Reference proteome</keyword>